<dbReference type="RefSeq" id="WP_006205591.1">
    <property type="nucleotide sequence ID" value="NZ_JBEPMC010000013.1"/>
</dbReference>
<dbReference type="EMBL" id="JBEPMC010000013">
    <property type="protein sequence ID" value="MET3582769.1"/>
    <property type="molecule type" value="Genomic_DNA"/>
</dbReference>
<organism evidence="1 2">
    <name type="scientific">Mesorhizobium robiniae</name>
    <dbReference type="NCBI Taxonomy" id="559315"/>
    <lineage>
        <taxon>Bacteria</taxon>
        <taxon>Pseudomonadati</taxon>
        <taxon>Pseudomonadota</taxon>
        <taxon>Alphaproteobacteria</taxon>
        <taxon>Hyphomicrobiales</taxon>
        <taxon>Phyllobacteriaceae</taxon>
        <taxon>Mesorhizobium</taxon>
    </lineage>
</organism>
<gene>
    <name evidence="1" type="ORF">ABID19_005831</name>
</gene>
<proteinExistence type="predicted"/>
<evidence type="ECO:0000313" key="1">
    <source>
        <dbReference type="EMBL" id="MET3582769.1"/>
    </source>
</evidence>
<sequence>MARIFGTSPAQKDTRKRSRIDIGPEAGALLDEACKVFQLDRAETLRRIIRASLDVGPALSAENSRTVAALASQVRMVGRNLSQLLHAIHSGHAVPMEATLPIWDALDVRVKAVDAELTAMTIAHGLKLRKAAHLLDGEDA</sequence>
<dbReference type="Proteomes" id="UP001549204">
    <property type="component" value="Unassembled WGS sequence"/>
</dbReference>
<keyword evidence="2" id="KW-1185">Reference proteome</keyword>
<comment type="caution">
    <text evidence="1">The sequence shown here is derived from an EMBL/GenBank/DDBJ whole genome shotgun (WGS) entry which is preliminary data.</text>
</comment>
<protein>
    <submittedName>
        <fullName evidence="1">Uncharacterized protein</fullName>
    </submittedName>
</protein>
<reference evidence="1 2" key="1">
    <citation type="submission" date="2024-06" db="EMBL/GenBank/DDBJ databases">
        <title>Genomic Encyclopedia of Type Strains, Phase IV (KMG-IV): sequencing the most valuable type-strain genomes for metagenomic binning, comparative biology and taxonomic classification.</title>
        <authorList>
            <person name="Goeker M."/>
        </authorList>
    </citation>
    <scope>NUCLEOTIDE SEQUENCE [LARGE SCALE GENOMIC DNA]</scope>
    <source>
        <strain evidence="1 2">DSM 100022</strain>
    </source>
</reference>
<name>A0ABV2GWU0_9HYPH</name>
<accession>A0ABV2GWU0</accession>
<evidence type="ECO:0000313" key="2">
    <source>
        <dbReference type="Proteomes" id="UP001549204"/>
    </source>
</evidence>